<dbReference type="PIRSF" id="PIRSF002808">
    <property type="entry name" value="Hexose_phosphate_transp"/>
    <property type="match status" value="1"/>
</dbReference>
<dbReference type="InterPro" id="IPR000849">
    <property type="entry name" value="Sugar_P_transporter"/>
</dbReference>
<feature type="transmembrane region" description="Helical" evidence="5">
    <location>
        <begin position="98"/>
        <end position="118"/>
    </location>
</feature>
<gene>
    <name evidence="7" type="ORF">J0H12_05410</name>
</gene>
<sequence>MSIAKAITQDIYQTFQKLANVEKHSYRYWRIRILYSSIIGYAAYYLVRQNFSMAIPGLMDEFGYTKVEMGWIVTIFSIVYGIGKFFNGYLSDRSNARYFMSIGLFLSAIVSIFMGLGVGLSAMAFIWGINAWFQSMGWPPAARMLTHWFSPKELGTKWGLCASSHQIGAAVILVLAGYLIDVFGWRSAFIVPSILAFIFSIFLFNRLRDTPQEVGLPSVEEYKGDGVYNQSSERITIREVLTEVFGNKLVWYIGIANMCLYIPRIGVFTWAPTFLKEFKGVTLLVAGWQTAGFEMAGLLGGILAGWISDRLFAGRRGPVGALFLLGLSVCLFAIWLIPRGHPFLDTIALMVAGFLVYGPQVLAGVACADLTSKRAVGVAIGFTGSFAYAGSAISGVGIGAIVENYGWPAGFILFIVTSLIGAFFFSLTWNHRSKNLNSSEEKPEATE</sequence>
<evidence type="ECO:0000256" key="1">
    <source>
        <dbReference type="ARBA" id="ARBA00004127"/>
    </source>
</evidence>
<dbReference type="InterPro" id="IPR036259">
    <property type="entry name" value="MFS_trans_sf"/>
</dbReference>
<keyword evidence="3 5" id="KW-1133">Transmembrane helix</keyword>
<evidence type="ECO:0000313" key="8">
    <source>
        <dbReference type="Proteomes" id="UP000664414"/>
    </source>
</evidence>
<feature type="transmembrane region" description="Helical" evidence="5">
    <location>
        <begin position="249"/>
        <end position="271"/>
    </location>
</feature>
<evidence type="ECO:0000256" key="2">
    <source>
        <dbReference type="ARBA" id="ARBA00022692"/>
    </source>
</evidence>
<feature type="domain" description="Major facilitator superfamily (MFS) profile" evidence="6">
    <location>
        <begin position="33"/>
        <end position="433"/>
    </location>
</feature>
<feature type="transmembrane region" description="Helical" evidence="5">
    <location>
        <begin position="319"/>
        <end position="337"/>
    </location>
</feature>
<evidence type="ECO:0000256" key="3">
    <source>
        <dbReference type="ARBA" id="ARBA00022989"/>
    </source>
</evidence>
<evidence type="ECO:0000256" key="5">
    <source>
        <dbReference type="SAM" id="Phobius"/>
    </source>
</evidence>
<feature type="transmembrane region" description="Helical" evidence="5">
    <location>
        <begin position="29"/>
        <end position="47"/>
    </location>
</feature>
<feature type="transmembrane region" description="Helical" evidence="5">
    <location>
        <begin position="283"/>
        <end position="307"/>
    </location>
</feature>
<comment type="caution">
    <text evidence="7">The sequence shown here is derived from an EMBL/GenBank/DDBJ whole genome shotgun (WGS) entry which is preliminary data.</text>
</comment>
<dbReference type="PANTHER" id="PTHR43826:SF3">
    <property type="entry name" value="GLUCOSE-6-PHOSPHATE EXCHANGER SLC37A4"/>
    <property type="match status" value="1"/>
</dbReference>
<reference evidence="7" key="1">
    <citation type="submission" date="2021-02" db="EMBL/GenBank/DDBJ databases">
        <title>Thiocyanate and organic carbon inputs drive convergent selection for specific autotrophic Afipia and Thiobacillus strains within complex microbiomes.</title>
        <authorList>
            <person name="Huddy R.J."/>
            <person name="Sachdeva R."/>
            <person name="Kadzinga F."/>
            <person name="Kantor R.S."/>
            <person name="Harrison S.T.L."/>
            <person name="Banfield J.F."/>
        </authorList>
    </citation>
    <scope>NUCLEOTIDE SEQUENCE</scope>
    <source>
        <strain evidence="7">SCN18_10_11_15_R4_P_38_20</strain>
    </source>
</reference>
<dbReference type="PANTHER" id="PTHR43826">
    <property type="entry name" value="GLUCOSE-6-PHOSPHATE EXCHANGER SLC37A4"/>
    <property type="match status" value="1"/>
</dbReference>
<keyword evidence="4 5" id="KW-0472">Membrane</keyword>
<protein>
    <submittedName>
        <fullName evidence="7">MFS transporter</fullName>
    </submittedName>
</protein>
<dbReference type="InterPro" id="IPR051337">
    <property type="entry name" value="OPA_Antiporter"/>
</dbReference>
<feature type="transmembrane region" description="Helical" evidence="5">
    <location>
        <begin position="67"/>
        <end position="86"/>
    </location>
</feature>
<dbReference type="GO" id="GO:0012505">
    <property type="term" value="C:endomembrane system"/>
    <property type="evidence" value="ECO:0007669"/>
    <property type="project" value="UniProtKB-SubCell"/>
</dbReference>
<dbReference type="PROSITE" id="PS50850">
    <property type="entry name" value="MFS"/>
    <property type="match status" value="1"/>
</dbReference>
<organism evidence="7 8">
    <name type="scientific">Candidatus Paracaedimonas acanthamoebae</name>
    <dbReference type="NCBI Taxonomy" id="244581"/>
    <lineage>
        <taxon>Bacteria</taxon>
        <taxon>Pseudomonadati</taxon>
        <taxon>Pseudomonadota</taxon>
        <taxon>Alphaproteobacteria</taxon>
        <taxon>Holosporales</taxon>
        <taxon>Caedimonadaceae</taxon>
        <taxon>Candidatus Paracaedimonas</taxon>
    </lineage>
</organism>
<feature type="transmembrane region" description="Helical" evidence="5">
    <location>
        <begin position="343"/>
        <end position="368"/>
    </location>
</feature>
<dbReference type="SUPFAM" id="SSF103473">
    <property type="entry name" value="MFS general substrate transporter"/>
    <property type="match status" value="1"/>
</dbReference>
<evidence type="ECO:0000259" key="6">
    <source>
        <dbReference type="PROSITE" id="PS50850"/>
    </source>
</evidence>
<dbReference type="GO" id="GO:0061513">
    <property type="term" value="F:glucose 6-phosphate:phosphate antiporter activity"/>
    <property type="evidence" value="ECO:0007669"/>
    <property type="project" value="TreeGrafter"/>
</dbReference>
<proteinExistence type="predicted"/>
<evidence type="ECO:0000313" key="7">
    <source>
        <dbReference type="EMBL" id="MBN9413341.1"/>
    </source>
</evidence>
<dbReference type="Pfam" id="PF07690">
    <property type="entry name" value="MFS_1"/>
    <property type="match status" value="1"/>
</dbReference>
<dbReference type="InterPro" id="IPR020846">
    <property type="entry name" value="MFS_dom"/>
</dbReference>
<dbReference type="GO" id="GO:0035435">
    <property type="term" value="P:phosphate ion transmembrane transport"/>
    <property type="evidence" value="ECO:0007669"/>
    <property type="project" value="TreeGrafter"/>
</dbReference>
<evidence type="ECO:0000256" key="4">
    <source>
        <dbReference type="ARBA" id="ARBA00023136"/>
    </source>
</evidence>
<keyword evidence="2 5" id="KW-0812">Transmembrane</keyword>
<feature type="transmembrane region" description="Helical" evidence="5">
    <location>
        <begin position="375"/>
        <end position="401"/>
    </location>
</feature>
<dbReference type="Gene3D" id="1.20.1250.20">
    <property type="entry name" value="MFS general substrate transporter like domains"/>
    <property type="match status" value="2"/>
</dbReference>
<dbReference type="GO" id="GO:0005886">
    <property type="term" value="C:plasma membrane"/>
    <property type="evidence" value="ECO:0007669"/>
    <property type="project" value="TreeGrafter"/>
</dbReference>
<feature type="transmembrane region" description="Helical" evidence="5">
    <location>
        <begin position="185"/>
        <end position="204"/>
    </location>
</feature>
<dbReference type="AlphaFoldDB" id="A0A8J7Q0Z5"/>
<name>A0A8J7Q0Z5_9PROT</name>
<feature type="transmembrane region" description="Helical" evidence="5">
    <location>
        <begin position="407"/>
        <end position="429"/>
    </location>
</feature>
<comment type="subcellular location">
    <subcellularLocation>
        <location evidence="1">Endomembrane system</location>
        <topology evidence="1">Multi-pass membrane protein</topology>
    </subcellularLocation>
</comment>
<dbReference type="EMBL" id="JAFKGL010000021">
    <property type="protein sequence ID" value="MBN9413341.1"/>
    <property type="molecule type" value="Genomic_DNA"/>
</dbReference>
<dbReference type="Proteomes" id="UP000664414">
    <property type="component" value="Unassembled WGS sequence"/>
</dbReference>
<dbReference type="InterPro" id="IPR011701">
    <property type="entry name" value="MFS"/>
</dbReference>
<accession>A0A8J7Q0Z5</accession>